<feature type="domain" description="Multidrug resistance protein MdtA-like barrel-sandwich hybrid" evidence="4">
    <location>
        <begin position="67"/>
        <end position="259"/>
    </location>
</feature>
<dbReference type="AlphaFoldDB" id="A0A8E6ESN1"/>
<sequence>MLNKLTKYVFPMLAVAFGIFALLHALAMQKPEPEGHPPVSPSLSPFGNTVAGVGMIESNSEASGTSVISIGSQLAGAVDKIYVRMQQEVKEGDLLFELDKRQMEAQVKVSQANLEAAQAQLRKLELQPRKEEIPPLEAQIEAAVANVKSTKDQMERDKAIPPSTAIAEQQRVADLQAYNNAVALLGVAKANLALLKAGAWAPDIKIAQTSVAQAQAQLDQAKTNLALLQVRAPSDGTILQLNIRAGEYVSTMGSQSLILMGNLKPLHVRVSIDEEDLPRLILNAPATAKIRGDIKQQNIPLRFVRLEPYVVPKVSLTGINTERVDTRVVQLIYAIETDPKRPIDGKMLVGQIVDVFIDTKKVSE</sequence>
<dbReference type="KEGG" id="tsph:KIH39_19535"/>
<gene>
    <name evidence="5" type="ORF">KIH39_19535</name>
</gene>
<evidence type="ECO:0000256" key="3">
    <source>
        <dbReference type="SAM" id="Coils"/>
    </source>
</evidence>
<dbReference type="Proteomes" id="UP000676194">
    <property type="component" value="Chromosome"/>
</dbReference>
<evidence type="ECO:0000256" key="1">
    <source>
        <dbReference type="ARBA" id="ARBA00004196"/>
    </source>
</evidence>
<feature type="coiled-coil region" evidence="3">
    <location>
        <begin position="204"/>
        <end position="231"/>
    </location>
</feature>
<evidence type="ECO:0000256" key="2">
    <source>
        <dbReference type="ARBA" id="ARBA00023054"/>
    </source>
</evidence>
<evidence type="ECO:0000313" key="6">
    <source>
        <dbReference type="Proteomes" id="UP000676194"/>
    </source>
</evidence>
<comment type="subcellular location">
    <subcellularLocation>
        <location evidence="1">Cell envelope</location>
    </subcellularLocation>
</comment>
<dbReference type="Pfam" id="PF25917">
    <property type="entry name" value="BSH_RND"/>
    <property type="match status" value="1"/>
</dbReference>
<dbReference type="Gene3D" id="1.10.287.470">
    <property type="entry name" value="Helix hairpin bin"/>
    <property type="match status" value="1"/>
</dbReference>
<dbReference type="InterPro" id="IPR050465">
    <property type="entry name" value="UPF0194_transport"/>
</dbReference>
<dbReference type="Gene3D" id="2.40.50.100">
    <property type="match status" value="2"/>
</dbReference>
<accession>A0A8E6ESN1</accession>
<dbReference type="PANTHER" id="PTHR32347">
    <property type="entry name" value="EFFLUX SYSTEM COMPONENT YKNX-RELATED"/>
    <property type="match status" value="1"/>
</dbReference>
<keyword evidence="6" id="KW-1185">Reference proteome</keyword>
<dbReference type="EMBL" id="CP074694">
    <property type="protein sequence ID" value="QVL31024.1"/>
    <property type="molecule type" value="Genomic_DNA"/>
</dbReference>
<name>A0A8E6ESN1_9BACT</name>
<organism evidence="5 6">
    <name type="scientific">Telmatocola sphagniphila</name>
    <dbReference type="NCBI Taxonomy" id="1123043"/>
    <lineage>
        <taxon>Bacteria</taxon>
        <taxon>Pseudomonadati</taxon>
        <taxon>Planctomycetota</taxon>
        <taxon>Planctomycetia</taxon>
        <taxon>Gemmatales</taxon>
        <taxon>Gemmataceae</taxon>
    </lineage>
</organism>
<dbReference type="InterPro" id="IPR058625">
    <property type="entry name" value="MdtA-like_BSH"/>
</dbReference>
<keyword evidence="2 3" id="KW-0175">Coiled coil</keyword>
<dbReference type="PANTHER" id="PTHR32347:SF27">
    <property type="entry name" value="RND EFFLUX PUMP MEMBRANE FUSION PROTEIN BARREL-SANDWICH DOMAIN-CONTAINING PROTEIN"/>
    <property type="match status" value="1"/>
</dbReference>
<reference evidence="5" key="1">
    <citation type="submission" date="2021-05" db="EMBL/GenBank/DDBJ databases">
        <title>Complete genome sequence of the cellulolytic planctomycete Telmatocola sphagniphila SP2T and characterization of the first cellulase from planctomycetes.</title>
        <authorList>
            <person name="Rakitin A.L."/>
            <person name="Beletsky A.V."/>
            <person name="Naumoff D.G."/>
            <person name="Kulichevskaya I.S."/>
            <person name="Mardanov A.V."/>
            <person name="Ravin N.V."/>
            <person name="Dedysh S.N."/>
        </authorList>
    </citation>
    <scope>NUCLEOTIDE SEQUENCE</scope>
    <source>
        <strain evidence="5">SP2T</strain>
    </source>
</reference>
<evidence type="ECO:0000259" key="4">
    <source>
        <dbReference type="Pfam" id="PF25917"/>
    </source>
</evidence>
<dbReference type="SUPFAM" id="SSF111369">
    <property type="entry name" value="HlyD-like secretion proteins"/>
    <property type="match status" value="2"/>
</dbReference>
<evidence type="ECO:0000313" key="5">
    <source>
        <dbReference type="EMBL" id="QVL31024.1"/>
    </source>
</evidence>
<dbReference type="Gene3D" id="2.40.30.170">
    <property type="match status" value="1"/>
</dbReference>
<dbReference type="RefSeq" id="WP_213494906.1">
    <property type="nucleotide sequence ID" value="NZ_CP074694.1"/>
</dbReference>
<proteinExistence type="predicted"/>
<dbReference type="GO" id="GO:0030313">
    <property type="term" value="C:cell envelope"/>
    <property type="evidence" value="ECO:0007669"/>
    <property type="project" value="UniProtKB-SubCell"/>
</dbReference>
<protein>
    <submittedName>
        <fullName evidence="5">Efflux RND transporter periplasmic adaptor subunit</fullName>
    </submittedName>
</protein>
<feature type="coiled-coil region" evidence="3">
    <location>
        <begin position="100"/>
        <end position="157"/>
    </location>
</feature>